<accession>A0A1J1IN79</accession>
<evidence type="ECO:0000313" key="7">
    <source>
        <dbReference type="EMBL" id="CRL01687.1"/>
    </source>
</evidence>
<feature type="compositionally biased region" description="Polar residues" evidence="4">
    <location>
        <begin position="514"/>
        <end position="533"/>
    </location>
</feature>
<dbReference type="Proteomes" id="UP000183832">
    <property type="component" value="Unassembled WGS sequence"/>
</dbReference>
<protein>
    <submittedName>
        <fullName evidence="7">CLUMA_CG014906, isoform A</fullName>
    </submittedName>
</protein>
<dbReference type="EMBL" id="CVRI01000056">
    <property type="protein sequence ID" value="CRL01687.1"/>
    <property type="molecule type" value="Genomic_DNA"/>
</dbReference>
<gene>
    <name evidence="7" type="ORF">CLUMA_CG014906</name>
</gene>
<dbReference type="GO" id="GO:0051764">
    <property type="term" value="P:actin crosslink formation"/>
    <property type="evidence" value="ECO:0007669"/>
    <property type="project" value="TreeGrafter"/>
</dbReference>
<dbReference type="Pfam" id="PF00018">
    <property type="entry name" value="SH3_1"/>
    <property type="match status" value="1"/>
</dbReference>
<keyword evidence="1 2" id="KW-0728">SH3 domain</keyword>
<evidence type="ECO:0000313" key="8">
    <source>
        <dbReference type="Proteomes" id="UP000183832"/>
    </source>
</evidence>
<evidence type="ECO:0000256" key="3">
    <source>
        <dbReference type="SAM" id="Coils"/>
    </source>
</evidence>
<feature type="compositionally biased region" description="Basic and acidic residues" evidence="4">
    <location>
        <begin position="379"/>
        <end position="397"/>
    </location>
</feature>
<feature type="domain" description="SH3" evidence="5">
    <location>
        <begin position="304"/>
        <end position="365"/>
    </location>
</feature>
<dbReference type="GO" id="GO:0051017">
    <property type="term" value="P:actin filament bundle assembly"/>
    <property type="evidence" value="ECO:0007669"/>
    <property type="project" value="TreeGrafter"/>
</dbReference>
<dbReference type="InterPro" id="IPR013606">
    <property type="entry name" value="I-BAR_dom"/>
</dbReference>
<dbReference type="PANTHER" id="PTHR14206:SF7">
    <property type="entry name" value="INSULIN RECEPTOR SUBSTRATE 53 KDA, ISOFORM A"/>
    <property type="match status" value="1"/>
</dbReference>
<feature type="region of interest" description="Disordered" evidence="4">
    <location>
        <begin position="266"/>
        <end position="302"/>
    </location>
</feature>
<dbReference type="GO" id="GO:0005829">
    <property type="term" value="C:cytosol"/>
    <property type="evidence" value="ECO:0007669"/>
    <property type="project" value="TreeGrafter"/>
</dbReference>
<feature type="compositionally biased region" description="Polar residues" evidence="4">
    <location>
        <begin position="778"/>
        <end position="793"/>
    </location>
</feature>
<evidence type="ECO:0000259" key="6">
    <source>
        <dbReference type="PROSITE" id="PS51338"/>
    </source>
</evidence>
<dbReference type="PROSITE" id="PS51338">
    <property type="entry name" value="IMD"/>
    <property type="match status" value="1"/>
</dbReference>
<dbReference type="InterPro" id="IPR001452">
    <property type="entry name" value="SH3_domain"/>
</dbReference>
<evidence type="ECO:0000256" key="2">
    <source>
        <dbReference type="PROSITE-ProRule" id="PRU00192"/>
    </source>
</evidence>
<dbReference type="Pfam" id="PF08397">
    <property type="entry name" value="IMD"/>
    <property type="match status" value="1"/>
</dbReference>
<dbReference type="STRING" id="568069.A0A1J1IN79"/>
<feature type="domain" description="IMD" evidence="6">
    <location>
        <begin position="1"/>
        <end position="240"/>
    </location>
</feature>
<evidence type="ECO:0000256" key="1">
    <source>
        <dbReference type="ARBA" id="ARBA00022443"/>
    </source>
</evidence>
<sequence length="835" mass="94653">MDSEGIVKNVDGIYKNILEKFNPGAKQLIASSKSYLKALHNTSQASKGFTESLAKLAVNAHEGGTTDIGGALMDLVGVFSSIEDQHMNILKAFYVDFIFPLENNIDKDAKVIHAEQKKFMQLHKQRVESFNKATSAMKKHRKKKNNAEKELKCIQALEDEKKLLDNFCDQSIKNALIQERRRYGFVLERCVQSLAKHWSQYFEVGHSSIENNLEWWNDVSATREILPTNVDLAGAKKPLEPKDPLSSVYDEYGSVKSAGIRKSQSIHASTNSLRDAQSDTYKMSRSRAMSSESLTTPSQQNNSLNGSVVSALFAYLSSAENQLNFYEGDKIHLIGEKTQGWQFGENLRTNSYGWFPISYVLPEPEKPNEEQEDDNNSNSDDRGTIRRGQDFQRKDSTMNKYQKLENPPSTLPPPPPSSNMGSDSVRVRGSATTNFAKSQIQNQKERHEKKPSLHGIYSSNDSGFSNELPPAAPEVDYSDDDDEEMPKKIPIRDERTVERNNEIEVENKRDTISKSPYNNIKQSSSYGNLTDSSRNADHGFNNIDTTTMKRNKSFWRFSKSEDILEGMSLWKHRDLVPIDVEQADKDLTLKKLEKPAKKMETLQKKKNNNKSLEKNDEGPSKKMSSNKFGDDGGNHLVDPRFRAQSFSGNYSKDQRKNFNSRDDDDEIYDESPKRRNDTGPTAKHSTQKGKSKNVQNSKSSRQELQDTNFYDDDIMVIKTVKRKEILKQYYSSGTDTELSSSDPYDCIVVDDHLVPPVQSSASYRNRNSYIEEPDKRNSMYSRSNKNDGGSVSGTLLPRTKLSKPSRAESSERYDMSERTNTARSTKSSNKNNFGQ</sequence>
<dbReference type="InterPro" id="IPR027681">
    <property type="entry name" value="IRSp53/IRTKS/Pinkbar"/>
</dbReference>
<dbReference type="PANTHER" id="PTHR14206">
    <property type="entry name" value="BRAIN-SPECIFIC ANGIOGENESIS INHIBITOR 1-ASSOCIATED PROTEIN 2"/>
    <property type="match status" value="1"/>
</dbReference>
<organism evidence="7 8">
    <name type="scientific">Clunio marinus</name>
    <dbReference type="NCBI Taxonomy" id="568069"/>
    <lineage>
        <taxon>Eukaryota</taxon>
        <taxon>Metazoa</taxon>
        <taxon>Ecdysozoa</taxon>
        <taxon>Arthropoda</taxon>
        <taxon>Hexapoda</taxon>
        <taxon>Insecta</taxon>
        <taxon>Pterygota</taxon>
        <taxon>Neoptera</taxon>
        <taxon>Endopterygota</taxon>
        <taxon>Diptera</taxon>
        <taxon>Nematocera</taxon>
        <taxon>Chironomoidea</taxon>
        <taxon>Chironomidae</taxon>
        <taxon>Clunio</taxon>
    </lineage>
</organism>
<dbReference type="AlphaFoldDB" id="A0A1J1IN79"/>
<dbReference type="GO" id="GO:0005654">
    <property type="term" value="C:nucleoplasm"/>
    <property type="evidence" value="ECO:0007669"/>
    <property type="project" value="TreeGrafter"/>
</dbReference>
<dbReference type="Gene3D" id="1.20.1270.60">
    <property type="entry name" value="Arfaptin homology (AH) domain/BAR domain"/>
    <property type="match status" value="1"/>
</dbReference>
<dbReference type="GO" id="GO:0030838">
    <property type="term" value="P:positive regulation of actin filament polymerization"/>
    <property type="evidence" value="ECO:0007669"/>
    <property type="project" value="TreeGrafter"/>
</dbReference>
<feature type="region of interest" description="Disordered" evidence="4">
    <location>
        <begin position="362"/>
        <end position="487"/>
    </location>
</feature>
<feature type="region of interest" description="Disordered" evidence="4">
    <location>
        <begin position="514"/>
        <end position="534"/>
    </location>
</feature>
<feature type="compositionally biased region" description="Polar residues" evidence="4">
    <location>
        <begin position="818"/>
        <end position="835"/>
    </location>
</feature>
<feature type="compositionally biased region" description="Basic and acidic residues" evidence="4">
    <location>
        <begin position="805"/>
        <end position="817"/>
    </location>
</feature>
<dbReference type="InterPro" id="IPR027267">
    <property type="entry name" value="AH/BAR_dom_sf"/>
</dbReference>
<feature type="compositionally biased region" description="Basic and acidic residues" evidence="4">
    <location>
        <begin position="628"/>
        <end position="641"/>
    </location>
</feature>
<feature type="compositionally biased region" description="Polar residues" evidence="4">
    <location>
        <begin position="758"/>
        <end position="768"/>
    </location>
</feature>
<dbReference type="PROSITE" id="PS50002">
    <property type="entry name" value="SH3"/>
    <property type="match status" value="1"/>
</dbReference>
<dbReference type="Gene3D" id="2.30.30.40">
    <property type="entry name" value="SH3 Domains"/>
    <property type="match status" value="1"/>
</dbReference>
<feature type="coiled-coil region" evidence="3">
    <location>
        <begin position="130"/>
        <end position="160"/>
    </location>
</feature>
<evidence type="ECO:0000259" key="5">
    <source>
        <dbReference type="PROSITE" id="PS50002"/>
    </source>
</evidence>
<feature type="region of interest" description="Disordered" evidence="4">
    <location>
        <begin position="597"/>
        <end position="705"/>
    </location>
</feature>
<evidence type="ECO:0000256" key="4">
    <source>
        <dbReference type="SAM" id="MobiDB-lite"/>
    </source>
</evidence>
<reference evidence="7 8" key="1">
    <citation type="submission" date="2015-04" db="EMBL/GenBank/DDBJ databases">
        <authorList>
            <person name="Syromyatnikov M.Y."/>
            <person name="Popov V.N."/>
        </authorList>
    </citation>
    <scope>NUCLEOTIDE SEQUENCE [LARGE SCALE GENOMIC DNA]</scope>
</reference>
<feature type="compositionally biased region" description="Basic and acidic residues" evidence="4">
    <location>
        <begin position="611"/>
        <end position="620"/>
    </location>
</feature>
<dbReference type="SUPFAM" id="SSF103657">
    <property type="entry name" value="BAR/IMD domain-like"/>
    <property type="match status" value="1"/>
</dbReference>
<feature type="compositionally biased region" description="Basic and acidic residues" evidence="4">
    <location>
        <begin position="652"/>
        <end position="661"/>
    </location>
</feature>
<dbReference type="InterPro" id="IPR036028">
    <property type="entry name" value="SH3-like_dom_sf"/>
</dbReference>
<dbReference type="OrthoDB" id="3800937at2759"/>
<dbReference type="SMART" id="SM00326">
    <property type="entry name" value="SH3"/>
    <property type="match status" value="1"/>
</dbReference>
<dbReference type="SUPFAM" id="SSF50044">
    <property type="entry name" value="SH3-domain"/>
    <property type="match status" value="1"/>
</dbReference>
<keyword evidence="3" id="KW-0175">Coiled coil</keyword>
<dbReference type="GO" id="GO:0007009">
    <property type="term" value="P:plasma membrane organization"/>
    <property type="evidence" value="ECO:0007669"/>
    <property type="project" value="InterPro"/>
</dbReference>
<feature type="non-terminal residue" evidence="7">
    <location>
        <position position="835"/>
    </location>
</feature>
<feature type="region of interest" description="Disordered" evidence="4">
    <location>
        <begin position="758"/>
        <end position="835"/>
    </location>
</feature>
<name>A0A1J1IN79_9DIPT</name>
<proteinExistence type="predicted"/>
<keyword evidence="8" id="KW-1185">Reference proteome</keyword>
<feature type="compositionally biased region" description="Polar residues" evidence="4">
    <location>
        <begin position="430"/>
        <end position="442"/>
    </location>
</feature>